<evidence type="ECO:0000313" key="1">
    <source>
        <dbReference type="EMBL" id="CAD5236122.1"/>
    </source>
</evidence>
<dbReference type="EMBL" id="LR881104">
    <property type="protein sequence ID" value="CAD5236122.1"/>
    <property type="molecule type" value="Genomic_DNA"/>
</dbReference>
<evidence type="ECO:0000313" key="2">
    <source>
        <dbReference type="Proteomes" id="UP000596247"/>
    </source>
</evidence>
<keyword evidence="2" id="KW-1185">Reference proteome</keyword>
<proteinExistence type="predicted"/>
<name>A0A7R8MJF7_9CAUD</name>
<organism evidence="1 2">
    <name type="scientific">Klebsiella phage vB_KvM-Eowyn</name>
    <dbReference type="NCBI Taxonomy" id="2762819"/>
    <lineage>
        <taxon>Viruses</taxon>
        <taxon>Duplodnaviria</taxon>
        <taxon>Heunggongvirae</taxon>
        <taxon>Uroviricota</taxon>
        <taxon>Caudoviricetes</taxon>
        <taxon>Chimalliviridae</taxon>
        <taxon>Eowynvirus</taxon>
        <taxon>Eowynvirus eowyn</taxon>
    </lineage>
</organism>
<sequence length="128" mass="14606">MRWLFLIISVIICSNAPAEEVRVTDIVLFPGAQTAMMPTLFDLREDLVLDPEDSQGYCLGMRTGHMGCFTVRGRYLGDKKVSVYYNGDDHHVYAFDQVPVHLRPVVQNAFLREWAVDPTKGWLETQSQ</sequence>
<protein>
    <submittedName>
        <fullName evidence="1">Uncharacterized protein</fullName>
    </submittedName>
</protein>
<gene>
    <name evidence="1" type="ORF">LLCLJKAH_00133</name>
</gene>
<dbReference type="Proteomes" id="UP000596247">
    <property type="component" value="Chromosome"/>
</dbReference>
<accession>A0A7R8MJF7</accession>
<reference evidence="1 2" key="1">
    <citation type="submission" date="2020-09" db="EMBL/GenBank/DDBJ databases">
        <authorList>
            <person name="Jameson E."/>
        </authorList>
    </citation>
    <scope>NUCLEOTIDE SEQUENCE [LARGE SCALE GENOMIC DNA]</scope>
</reference>